<evidence type="ECO:0000313" key="1">
    <source>
        <dbReference type="EMBL" id="OEO32863.1"/>
    </source>
</evidence>
<organism evidence="1 2">
    <name type="scientific">Devosia insulae DS-56</name>
    <dbReference type="NCBI Taxonomy" id="1116389"/>
    <lineage>
        <taxon>Bacteria</taxon>
        <taxon>Pseudomonadati</taxon>
        <taxon>Pseudomonadota</taxon>
        <taxon>Alphaproteobacteria</taxon>
        <taxon>Hyphomicrobiales</taxon>
        <taxon>Devosiaceae</taxon>
        <taxon>Devosia</taxon>
    </lineage>
</organism>
<protein>
    <recommendedName>
        <fullName evidence="3">IraD/Gp25-like domain-containing protein</fullName>
    </recommendedName>
</protein>
<evidence type="ECO:0000313" key="2">
    <source>
        <dbReference type="Proteomes" id="UP000095463"/>
    </source>
</evidence>
<dbReference type="Gene3D" id="3.10.450.40">
    <property type="match status" value="1"/>
</dbReference>
<reference evidence="1 2" key="1">
    <citation type="journal article" date="2015" name="Genome Announc.">
        <title>Genome Assemblies of Three Soil-Associated Devosia species: D. insulae, D. limi, and D. soli.</title>
        <authorList>
            <person name="Hassan Y.I."/>
            <person name="Lepp D."/>
            <person name="Zhou T."/>
        </authorList>
    </citation>
    <scope>NUCLEOTIDE SEQUENCE [LARGE SCALE GENOMIC DNA]</scope>
    <source>
        <strain evidence="1 2">DS-56</strain>
    </source>
</reference>
<dbReference type="Proteomes" id="UP000095463">
    <property type="component" value="Unassembled WGS sequence"/>
</dbReference>
<dbReference type="AlphaFoldDB" id="A0A1E5XW96"/>
<gene>
    <name evidence="1" type="ORF">VW23_009480</name>
</gene>
<evidence type="ECO:0008006" key="3">
    <source>
        <dbReference type="Google" id="ProtNLM"/>
    </source>
</evidence>
<accession>A0A1E5XW96</accession>
<name>A0A1E5XW96_9HYPH</name>
<keyword evidence="2" id="KW-1185">Reference proteome</keyword>
<dbReference type="SUPFAM" id="SSF160719">
    <property type="entry name" value="gpW/gp25-like"/>
    <property type="match status" value="1"/>
</dbReference>
<dbReference type="EMBL" id="LAJE02000051">
    <property type="protein sequence ID" value="OEO32863.1"/>
    <property type="molecule type" value="Genomic_DNA"/>
</dbReference>
<sequence>MTRYNGTPSRAPLDAADSWGTLDLKLAPGMIGTRTSGKDDIDTVAGRANLAQALVLRLLTLKGSLAPLGHPDYGSRLVTLIGETSNDTTRHLARLYVIEAVRQEHRVKALTSLLVEPVPGFADTLRITLAVEPLHDDDPLSLTFELAL</sequence>
<comment type="caution">
    <text evidence="1">The sequence shown here is derived from an EMBL/GenBank/DDBJ whole genome shotgun (WGS) entry which is preliminary data.</text>
</comment>
<proteinExistence type="predicted"/>